<feature type="region of interest" description="Disordered" evidence="1">
    <location>
        <begin position="1"/>
        <end position="221"/>
    </location>
</feature>
<protein>
    <submittedName>
        <fullName evidence="2">Uncharacterized protein</fullName>
    </submittedName>
</protein>
<name>A0AA40CCL1_9PEZI</name>
<feature type="compositionally biased region" description="Basic and acidic residues" evidence="1">
    <location>
        <begin position="146"/>
        <end position="157"/>
    </location>
</feature>
<reference evidence="2" key="1">
    <citation type="submission" date="2023-06" db="EMBL/GenBank/DDBJ databases">
        <title>Genome-scale phylogeny and comparative genomics of the fungal order Sordariales.</title>
        <authorList>
            <consortium name="Lawrence Berkeley National Laboratory"/>
            <person name="Hensen N."/>
            <person name="Bonometti L."/>
            <person name="Westerberg I."/>
            <person name="Brannstrom I.O."/>
            <person name="Guillou S."/>
            <person name="Cros-Aarteil S."/>
            <person name="Calhoun S."/>
            <person name="Haridas S."/>
            <person name="Kuo A."/>
            <person name="Mondo S."/>
            <person name="Pangilinan J."/>
            <person name="Riley R."/>
            <person name="Labutti K."/>
            <person name="Andreopoulos B."/>
            <person name="Lipzen A."/>
            <person name="Chen C."/>
            <person name="Yanf M."/>
            <person name="Daum C."/>
            <person name="Ng V."/>
            <person name="Clum A."/>
            <person name="Steindorff A."/>
            <person name="Ohm R."/>
            <person name="Martin F."/>
            <person name="Silar P."/>
            <person name="Natvig D."/>
            <person name="Lalanne C."/>
            <person name="Gautier V."/>
            <person name="Ament-Velasquez S.L."/>
            <person name="Kruys A."/>
            <person name="Hutchinson M.I."/>
            <person name="Powell A.J."/>
            <person name="Barry K."/>
            <person name="Miller A.N."/>
            <person name="Grigoriev I.V."/>
            <person name="Debuchy R."/>
            <person name="Gladieux P."/>
            <person name="Thoren M.H."/>
            <person name="Johannesson H."/>
        </authorList>
    </citation>
    <scope>NUCLEOTIDE SEQUENCE</scope>
    <source>
        <strain evidence="2">CBS 606.72</strain>
    </source>
</reference>
<evidence type="ECO:0000313" key="3">
    <source>
        <dbReference type="Proteomes" id="UP001175000"/>
    </source>
</evidence>
<accession>A0AA40CCL1</accession>
<evidence type="ECO:0000313" key="2">
    <source>
        <dbReference type="EMBL" id="KAK0633861.1"/>
    </source>
</evidence>
<dbReference type="Proteomes" id="UP001175000">
    <property type="component" value="Unassembled WGS sequence"/>
</dbReference>
<dbReference type="EMBL" id="JAULSU010000001">
    <property type="protein sequence ID" value="KAK0633861.1"/>
    <property type="molecule type" value="Genomic_DNA"/>
</dbReference>
<comment type="caution">
    <text evidence="2">The sequence shown here is derived from an EMBL/GenBank/DDBJ whole genome shotgun (WGS) entry which is preliminary data.</text>
</comment>
<proteinExistence type="predicted"/>
<dbReference type="AlphaFoldDB" id="A0AA40CCL1"/>
<gene>
    <name evidence="2" type="ORF">B0T14DRAFT_576114</name>
</gene>
<organism evidence="2 3">
    <name type="scientific">Immersiella caudata</name>
    <dbReference type="NCBI Taxonomy" id="314043"/>
    <lineage>
        <taxon>Eukaryota</taxon>
        <taxon>Fungi</taxon>
        <taxon>Dikarya</taxon>
        <taxon>Ascomycota</taxon>
        <taxon>Pezizomycotina</taxon>
        <taxon>Sordariomycetes</taxon>
        <taxon>Sordariomycetidae</taxon>
        <taxon>Sordariales</taxon>
        <taxon>Lasiosphaeriaceae</taxon>
        <taxon>Immersiella</taxon>
    </lineage>
</organism>
<sequence length="221" mass="24295">MPKKSPDSKKLEDIARKAEHDLNTYQSKTDTGRDHPSNIKDSASGSSVMYGEGVVTSAGMDQRVPPDEGGEIDDRKHFIHGSAYLGKGGPEDKTAKIYQESPGGADEISVKMSGRDRRALRKARANPERPDLLPPEEMPNFVAGDPPRRDEIMERGRSARKINLGRSEYDKDPLPSHQHTSRAMYKGQNGAPAKTTEDENAMMGIIPPDSVVLPGKRSMMQ</sequence>
<feature type="compositionally biased region" description="Basic and acidic residues" evidence="1">
    <location>
        <begin position="1"/>
        <end position="22"/>
    </location>
</feature>
<keyword evidence="3" id="KW-1185">Reference proteome</keyword>
<evidence type="ECO:0000256" key="1">
    <source>
        <dbReference type="SAM" id="MobiDB-lite"/>
    </source>
</evidence>